<reference evidence="1" key="1">
    <citation type="submission" date="2018-02" db="EMBL/GenBank/DDBJ databases">
        <title>Rhizophora mucronata_Transcriptome.</title>
        <authorList>
            <person name="Meera S.P."/>
            <person name="Sreeshan A."/>
            <person name="Augustine A."/>
        </authorList>
    </citation>
    <scope>NUCLEOTIDE SEQUENCE</scope>
    <source>
        <tissue evidence="1">Leaf</tissue>
    </source>
</reference>
<evidence type="ECO:0000313" key="1">
    <source>
        <dbReference type="EMBL" id="MBX47166.1"/>
    </source>
</evidence>
<organism evidence="1">
    <name type="scientific">Rhizophora mucronata</name>
    <name type="common">Asiatic mangrove</name>
    <dbReference type="NCBI Taxonomy" id="61149"/>
    <lineage>
        <taxon>Eukaryota</taxon>
        <taxon>Viridiplantae</taxon>
        <taxon>Streptophyta</taxon>
        <taxon>Embryophyta</taxon>
        <taxon>Tracheophyta</taxon>
        <taxon>Spermatophyta</taxon>
        <taxon>Magnoliopsida</taxon>
        <taxon>eudicotyledons</taxon>
        <taxon>Gunneridae</taxon>
        <taxon>Pentapetalae</taxon>
        <taxon>rosids</taxon>
        <taxon>fabids</taxon>
        <taxon>Malpighiales</taxon>
        <taxon>Rhizophoraceae</taxon>
        <taxon>Rhizophora</taxon>
    </lineage>
</organism>
<sequence length="25" mass="2998">MKRKIISPNWHISYLSSIPVKDRDI</sequence>
<accession>A0A2P2NXA2</accession>
<proteinExistence type="predicted"/>
<protein>
    <submittedName>
        <fullName evidence="1">Uncharacterized protein</fullName>
    </submittedName>
</protein>
<dbReference type="AlphaFoldDB" id="A0A2P2NXA2"/>
<name>A0A2P2NXA2_RHIMU</name>
<dbReference type="EMBL" id="GGEC01066682">
    <property type="protein sequence ID" value="MBX47166.1"/>
    <property type="molecule type" value="Transcribed_RNA"/>
</dbReference>